<accession>A0A0L0HTY9</accession>
<sequence length="374" mass="41034">MNDGILPEIPSRSTTPTLSARFAIPTSLQDTVNKVERARELERSEIQRNANELQKKDALTGMVPLMSVTGSGSGEQARLALLDKRKGRASLVGSPRGRESPVLMSRPGSIVLRPSSTANLDSAPSTALSSRPQSAKPASSSEPEPEQAEDQTPTSLIEEYISQLTARSILVVEKLPHIRWEKNGMLDLKEKGRLVNRILELETKIGETSVEITKTSGVKAELLKELDGWRKKKEGMDAILTDLLLLHRDLIARRSQYFEQMMTNLSQNTLDSNVSLSSTATTTRRTRRRDLRSHIGLQQQRSHLGLNANMADPGRSHLTLERLGEGGLRSHFNNSAMYHLEQGMVPQRGLDSSSSLGSTAGIEGGFTIVIEPSA</sequence>
<proteinExistence type="predicted"/>
<feature type="region of interest" description="Disordered" evidence="1">
    <location>
        <begin position="88"/>
        <end position="153"/>
    </location>
</feature>
<evidence type="ECO:0000313" key="3">
    <source>
        <dbReference type="Proteomes" id="UP000053201"/>
    </source>
</evidence>
<protein>
    <submittedName>
        <fullName evidence="2">Uncharacterized protein</fullName>
    </submittedName>
</protein>
<organism evidence="2 3">
    <name type="scientific">Spizellomyces punctatus (strain DAOM BR117)</name>
    <dbReference type="NCBI Taxonomy" id="645134"/>
    <lineage>
        <taxon>Eukaryota</taxon>
        <taxon>Fungi</taxon>
        <taxon>Fungi incertae sedis</taxon>
        <taxon>Chytridiomycota</taxon>
        <taxon>Chytridiomycota incertae sedis</taxon>
        <taxon>Chytridiomycetes</taxon>
        <taxon>Spizellomycetales</taxon>
        <taxon>Spizellomycetaceae</taxon>
        <taxon>Spizellomyces</taxon>
    </lineage>
</organism>
<dbReference type="VEuPathDB" id="FungiDB:SPPG_00104"/>
<dbReference type="InParanoid" id="A0A0L0HTY9"/>
<dbReference type="OrthoDB" id="2131147at2759"/>
<evidence type="ECO:0000313" key="2">
    <source>
        <dbReference type="EMBL" id="KND04375.1"/>
    </source>
</evidence>
<dbReference type="EMBL" id="KQ257450">
    <property type="protein sequence ID" value="KND04375.1"/>
    <property type="molecule type" value="Genomic_DNA"/>
</dbReference>
<dbReference type="GeneID" id="27683856"/>
<name>A0A0L0HTY9_SPIPD</name>
<gene>
    <name evidence="2" type="ORF">SPPG_00104</name>
</gene>
<dbReference type="AlphaFoldDB" id="A0A0L0HTY9"/>
<keyword evidence="3" id="KW-1185">Reference proteome</keyword>
<reference evidence="2 3" key="1">
    <citation type="submission" date="2009-08" db="EMBL/GenBank/DDBJ databases">
        <title>The Genome Sequence of Spizellomyces punctatus strain DAOM BR117.</title>
        <authorList>
            <consortium name="The Broad Institute Genome Sequencing Platform"/>
            <person name="Russ C."/>
            <person name="Cuomo C."/>
            <person name="Shea T."/>
            <person name="Young S.K."/>
            <person name="Zeng Q."/>
            <person name="Koehrsen M."/>
            <person name="Haas B."/>
            <person name="Borodovsky M."/>
            <person name="Guigo R."/>
            <person name="Alvarado L."/>
            <person name="Berlin A."/>
            <person name="Bochicchio J."/>
            <person name="Borenstein D."/>
            <person name="Chapman S."/>
            <person name="Chen Z."/>
            <person name="Engels R."/>
            <person name="Freedman E."/>
            <person name="Gellesch M."/>
            <person name="Goldberg J."/>
            <person name="Griggs A."/>
            <person name="Gujja S."/>
            <person name="Heiman D."/>
            <person name="Hepburn T."/>
            <person name="Howarth C."/>
            <person name="Jen D."/>
            <person name="Larson L."/>
            <person name="Lewis B."/>
            <person name="Mehta T."/>
            <person name="Park D."/>
            <person name="Pearson M."/>
            <person name="Roberts A."/>
            <person name="Saif S."/>
            <person name="Shenoy N."/>
            <person name="Sisk P."/>
            <person name="Stolte C."/>
            <person name="Sykes S."/>
            <person name="Thomson T."/>
            <person name="Walk T."/>
            <person name="White J."/>
            <person name="Yandava C."/>
            <person name="Burger G."/>
            <person name="Gray M.W."/>
            <person name="Holland P.W.H."/>
            <person name="King N."/>
            <person name="Lang F.B.F."/>
            <person name="Roger A.J."/>
            <person name="Ruiz-Trillo I."/>
            <person name="Lander E."/>
            <person name="Nusbaum C."/>
        </authorList>
    </citation>
    <scope>NUCLEOTIDE SEQUENCE [LARGE SCALE GENOMIC DNA]</scope>
    <source>
        <strain evidence="2 3">DAOM BR117</strain>
    </source>
</reference>
<dbReference type="Proteomes" id="UP000053201">
    <property type="component" value="Unassembled WGS sequence"/>
</dbReference>
<dbReference type="RefSeq" id="XP_016612414.1">
    <property type="nucleotide sequence ID" value="XM_016748441.1"/>
</dbReference>
<feature type="compositionally biased region" description="Polar residues" evidence="1">
    <location>
        <begin position="114"/>
        <end position="131"/>
    </location>
</feature>
<evidence type="ECO:0000256" key="1">
    <source>
        <dbReference type="SAM" id="MobiDB-lite"/>
    </source>
</evidence>
<feature type="compositionally biased region" description="Low complexity" evidence="1">
    <location>
        <begin position="132"/>
        <end position="142"/>
    </location>
</feature>